<evidence type="ECO:0000313" key="4">
    <source>
        <dbReference type="Proteomes" id="UP001162741"/>
    </source>
</evidence>
<dbReference type="Proteomes" id="UP001162741">
    <property type="component" value="Chromosome"/>
</dbReference>
<accession>A0ABY6J526</accession>
<feature type="region of interest" description="Disordered" evidence="1">
    <location>
        <begin position="164"/>
        <end position="196"/>
    </location>
</feature>
<name>A0ABY6J526_9BACT</name>
<organism evidence="3 4">
    <name type="scientific">Chitinophaga horti</name>
    <dbReference type="NCBI Taxonomy" id="2920382"/>
    <lineage>
        <taxon>Bacteria</taxon>
        <taxon>Pseudomonadati</taxon>
        <taxon>Bacteroidota</taxon>
        <taxon>Chitinophagia</taxon>
        <taxon>Chitinophagales</taxon>
        <taxon>Chitinophagaceae</taxon>
        <taxon>Chitinophaga</taxon>
    </lineage>
</organism>
<dbReference type="RefSeq" id="WP_264282615.1">
    <property type="nucleotide sequence ID" value="NZ_CP107006.1"/>
</dbReference>
<reference evidence="3" key="1">
    <citation type="submission" date="2022-10" db="EMBL/GenBank/DDBJ databases">
        <title>Chitinophaga sp. nov., isolated from soil.</title>
        <authorList>
            <person name="Jeon C.O."/>
        </authorList>
    </citation>
    <scope>NUCLEOTIDE SEQUENCE</scope>
    <source>
        <strain evidence="3">R8</strain>
    </source>
</reference>
<proteinExistence type="predicted"/>
<evidence type="ECO:0000256" key="2">
    <source>
        <dbReference type="SAM" id="SignalP"/>
    </source>
</evidence>
<evidence type="ECO:0000256" key="1">
    <source>
        <dbReference type="SAM" id="MobiDB-lite"/>
    </source>
</evidence>
<dbReference type="Gene3D" id="2.20.110.10">
    <property type="entry name" value="Histone H3 K4-specific methyltransferase SET7/9 N-terminal domain"/>
    <property type="match status" value="1"/>
</dbReference>
<dbReference type="Pfam" id="PF07661">
    <property type="entry name" value="MORN_2"/>
    <property type="match status" value="2"/>
</dbReference>
<gene>
    <name evidence="3" type="ORF">MKQ68_06685</name>
</gene>
<keyword evidence="2" id="KW-0732">Signal</keyword>
<dbReference type="SUPFAM" id="SSF82185">
    <property type="entry name" value="Histone H3 K4-specific methyltransferase SET7/9 N-terminal domain"/>
    <property type="match status" value="1"/>
</dbReference>
<evidence type="ECO:0000313" key="3">
    <source>
        <dbReference type="EMBL" id="UYQ94776.1"/>
    </source>
</evidence>
<protein>
    <recommendedName>
        <fullName evidence="5">MORN repeat variant</fullName>
    </recommendedName>
</protein>
<sequence length="196" mass="22196">MKKLFVVIVLQCVVLYGMAQGKINQIDQKNQKQGSWVEQVPELRGEPGFSWEGTYRNNRKEGVWKKYTTTGTLIAEETYKNNVLNGPAKYYFSTGKLNSSGSFVATDIDGQKDTIRVIDPQTNEEKEIEIVRQGNPVMHGSWRVYDEETGKYVTQYYQFGEIAEAPADTTQQPAAKPKSTALPHEQKSALPKKKKQ</sequence>
<evidence type="ECO:0008006" key="5">
    <source>
        <dbReference type="Google" id="ProtNLM"/>
    </source>
</evidence>
<keyword evidence="4" id="KW-1185">Reference proteome</keyword>
<dbReference type="InterPro" id="IPR011652">
    <property type="entry name" value="MORN_2"/>
</dbReference>
<feature type="chain" id="PRO_5047037231" description="MORN repeat variant" evidence="2">
    <location>
        <begin position="20"/>
        <end position="196"/>
    </location>
</feature>
<feature type="signal peptide" evidence="2">
    <location>
        <begin position="1"/>
        <end position="19"/>
    </location>
</feature>
<dbReference type="EMBL" id="CP107006">
    <property type="protein sequence ID" value="UYQ94776.1"/>
    <property type="molecule type" value="Genomic_DNA"/>
</dbReference>